<dbReference type="Proteomes" id="UP000316801">
    <property type="component" value="Unassembled WGS sequence"/>
</dbReference>
<dbReference type="Pfam" id="PF25954">
    <property type="entry name" value="Beta-barrel_RND_2"/>
    <property type="match status" value="1"/>
</dbReference>
<dbReference type="Gene3D" id="2.40.30.170">
    <property type="match status" value="1"/>
</dbReference>
<feature type="chain" id="PRO_5021942322" evidence="5">
    <location>
        <begin position="25"/>
        <end position="359"/>
    </location>
</feature>
<dbReference type="AlphaFoldDB" id="A0A549TCE1"/>
<dbReference type="PANTHER" id="PTHR30469">
    <property type="entry name" value="MULTIDRUG RESISTANCE PROTEIN MDTA"/>
    <property type="match status" value="1"/>
</dbReference>
<feature type="signal peptide" evidence="5">
    <location>
        <begin position="1"/>
        <end position="24"/>
    </location>
</feature>
<dbReference type="Gene3D" id="2.40.420.20">
    <property type="match status" value="1"/>
</dbReference>
<dbReference type="PANTHER" id="PTHR30469:SF38">
    <property type="entry name" value="HLYD FAMILY SECRETION PROTEIN"/>
    <property type="match status" value="1"/>
</dbReference>
<dbReference type="InterPro" id="IPR058627">
    <property type="entry name" value="MdtA-like_C"/>
</dbReference>
<keyword evidence="11" id="KW-1185">Reference proteome</keyword>
<dbReference type="Gene3D" id="2.40.50.100">
    <property type="match status" value="1"/>
</dbReference>
<evidence type="ECO:0000259" key="6">
    <source>
        <dbReference type="Pfam" id="PF25876"/>
    </source>
</evidence>
<evidence type="ECO:0000259" key="7">
    <source>
        <dbReference type="Pfam" id="PF25917"/>
    </source>
</evidence>
<feature type="domain" description="Multidrug resistance protein MdtA-like alpha-helical hairpin" evidence="6">
    <location>
        <begin position="100"/>
        <end position="167"/>
    </location>
</feature>
<dbReference type="Pfam" id="PF25917">
    <property type="entry name" value="BSH_RND"/>
    <property type="match status" value="1"/>
</dbReference>
<name>A0A549TCE1_9HYPH</name>
<gene>
    <name evidence="10" type="ORF">FNA46_08470</name>
</gene>
<accession>A0A549TCE1</accession>
<comment type="similarity">
    <text evidence="2">Belongs to the membrane fusion protein (MFP) (TC 8.A.1) family.</text>
</comment>
<dbReference type="GO" id="GO:1990281">
    <property type="term" value="C:efflux pump complex"/>
    <property type="evidence" value="ECO:0007669"/>
    <property type="project" value="TreeGrafter"/>
</dbReference>
<protein>
    <submittedName>
        <fullName evidence="10">Efflux RND transporter periplasmic adaptor subunit</fullName>
    </submittedName>
</protein>
<keyword evidence="4" id="KW-0175">Coiled coil</keyword>
<keyword evidence="3" id="KW-0813">Transport</keyword>
<feature type="domain" description="Multidrug resistance protein MdtA-like C-terminal permuted SH3" evidence="9">
    <location>
        <begin position="286"/>
        <end position="342"/>
    </location>
</feature>
<evidence type="ECO:0000259" key="9">
    <source>
        <dbReference type="Pfam" id="PF25967"/>
    </source>
</evidence>
<dbReference type="PROSITE" id="PS51257">
    <property type="entry name" value="PROKAR_LIPOPROTEIN"/>
    <property type="match status" value="1"/>
</dbReference>
<comment type="subcellular location">
    <subcellularLocation>
        <location evidence="1">Cell envelope</location>
    </subcellularLocation>
</comment>
<evidence type="ECO:0000313" key="10">
    <source>
        <dbReference type="EMBL" id="TRL39577.1"/>
    </source>
</evidence>
<dbReference type="EMBL" id="VJMG01000019">
    <property type="protein sequence ID" value="TRL39577.1"/>
    <property type="molecule type" value="Genomic_DNA"/>
</dbReference>
<dbReference type="RefSeq" id="WP_143124766.1">
    <property type="nucleotide sequence ID" value="NZ_VJMG01000019.1"/>
</dbReference>
<feature type="domain" description="Multidrug resistance protein MdtA-like barrel-sandwich hybrid" evidence="7">
    <location>
        <begin position="65"/>
        <end position="198"/>
    </location>
</feature>
<dbReference type="NCBIfam" id="TIGR01730">
    <property type="entry name" value="RND_mfp"/>
    <property type="match status" value="1"/>
</dbReference>
<evidence type="ECO:0000259" key="8">
    <source>
        <dbReference type="Pfam" id="PF25954"/>
    </source>
</evidence>
<dbReference type="InterPro" id="IPR058625">
    <property type="entry name" value="MdtA-like_BSH"/>
</dbReference>
<evidence type="ECO:0000256" key="5">
    <source>
        <dbReference type="SAM" id="SignalP"/>
    </source>
</evidence>
<sequence length="359" mass="38210">MKTSISKYVALFGALGLLVGCSEAAPEAKAPRPIKSVVAEIRSIGETVSQTGETRPRYETPLSFRLNGQLTFRVENGVEVKAGELLASIDKVPSQNNVLTARAELATAQSALEFARLTAERNRELFSKNVISRAQLQEAEANLQTAQARFAGATTALSTAEETLTYTEIKAPRDGIVSAVGANVGQIVQAGQQVVTIISNQDRDAVFDVPERLLNDGAGTTEVKVSLISNPAATATGTIREVTPSADPVTRTFRVKVSLDDKGQRMPFGAAVLGTIVLSPKELVELPASALTNKNGATAVFVFDKTSSKLSYRTVQIDRYDDQNIYVASGLNTGDIVATAGVSKLRDGEVVKLEAREGQ</sequence>
<evidence type="ECO:0000313" key="11">
    <source>
        <dbReference type="Proteomes" id="UP000316801"/>
    </source>
</evidence>
<dbReference type="Gene3D" id="1.10.287.470">
    <property type="entry name" value="Helix hairpin bin"/>
    <property type="match status" value="1"/>
</dbReference>
<dbReference type="InterPro" id="IPR058624">
    <property type="entry name" value="MdtA-like_HH"/>
</dbReference>
<feature type="coiled-coil region" evidence="4">
    <location>
        <begin position="129"/>
        <end position="156"/>
    </location>
</feature>
<comment type="caution">
    <text evidence="10">The sequence shown here is derived from an EMBL/GenBank/DDBJ whole genome shotgun (WGS) entry which is preliminary data.</text>
</comment>
<keyword evidence="5" id="KW-0732">Signal</keyword>
<dbReference type="InterPro" id="IPR006143">
    <property type="entry name" value="RND_pump_MFP"/>
</dbReference>
<dbReference type="GO" id="GO:0015562">
    <property type="term" value="F:efflux transmembrane transporter activity"/>
    <property type="evidence" value="ECO:0007669"/>
    <property type="project" value="TreeGrafter"/>
</dbReference>
<evidence type="ECO:0000256" key="4">
    <source>
        <dbReference type="SAM" id="Coils"/>
    </source>
</evidence>
<dbReference type="Pfam" id="PF25967">
    <property type="entry name" value="RND-MFP_C"/>
    <property type="match status" value="1"/>
</dbReference>
<feature type="domain" description="CusB-like beta-barrel" evidence="8">
    <location>
        <begin position="207"/>
        <end position="267"/>
    </location>
</feature>
<evidence type="ECO:0000256" key="3">
    <source>
        <dbReference type="ARBA" id="ARBA00022448"/>
    </source>
</evidence>
<dbReference type="SUPFAM" id="SSF111369">
    <property type="entry name" value="HlyD-like secretion proteins"/>
    <property type="match status" value="1"/>
</dbReference>
<organism evidence="10 11">
    <name type="scientific">Rhizobium straminoryzae</name>
    <dbReference type="NCBI Taxonomy" id="1387186"/>
    <lineage>
        <taxon>Bacteria</taxon>
        <taxon>Pseudomonadati</taxon>
        <taxon>Pseudomonadota</taxon>
        <taxon>Alphaproteobacteria</taxon>
        <taxon>Hyphomicrobiales</taxon>
        <taxon>Rhizobiaceae</taxon>
        <taxon>Rhizobium/Agrobacterium group</taxon>
        <taxon>Rhizobium</taxon>
    </lineage>
</organism>
<reference evidence="10 11" key="1">
    <citation type="submission" date="2019-07" db="EMBL/GenBank/DDBJ databases">
        <title>Ln-dependent methylotrophs.</title>
        <authorList>
            <person name="Tani A."/>
        </authorList>
    </citation>
    <scope>NUCLEOTIDE SEQUENCE [LARGE SCALE GENOMIC DNA]</scope>
    <source>
        <strain evidence="10 11">SM12</strain>
    </source>
</reference>
<evidence type="ECO:0000256" key="2">
    <source>
        <dbReference type="ARBA" id="ARBA00009477"/>
    </source>
</evidence>
<evidence type="ECO:0000256" key="1">
    <source>
        <dbReference type="ARBA" id="ARBA00004196"/>
    </source>
</evidence>
<dbReference type="InterPro" id="IPR058792">
    <property type="entry name" value="Beta-barrel_RND_2"/>
</dbReference>
<proteinExistence type="inferred from homology"/>
<dbReference type="Pfam" id="PF25876">
    <property type="entry name" value="HH_MFP_RND"/>
    <property type="match status" value="1"/>
</dbReference>